<dbReference type="SUPFAM" id="SSF52540">
    <property type="entry name" value="P-loop containing nucleoside triphosphate hydrolases"/>
    <property type="match status" value="1"/>
</dbReference>
<dbReference type="Gene3D" id="3.40.50.300">
    <property type="entry name" value="P-loop containing nucleotide triphosphate hydrolases"/>
    <property type="match status" value="4"/>
</dbReference>
<keyword evidence="10 14" id="KW-0408">Iron</keyword>
<evidence type="ECO:0000256" key="10">
    <source>
        <dbReference type="ARBA" id="ARBA00023004"/>
    </source>
</evidence>
<evidence type="ECO:0000256" key="1">
    <source>
        <dbReference type="ARBA" id="ARBA00022485"/>
    </source>
</evidence>
<keyword evidence="3 14" id="KW-0479">Metal-binding</keyword>
<feature type="domain" description="PD-(D/E)XK endonuclease-like" evidence="15">
    <location>
        <begin position="779"/>
        <end position="1122"/>
    </location>
</feature>
<dbReference type="Pfam" id="PF12705">
    <property type="entry name" value="PDDEXK_1"/>
    <property type="match status" value="1"/>
</dbReference>
<feature type="binding site" evidence="14">
    <location>
        <position position="1115"/>
    </location>
    <ligand>
        <name>[4Fe-4S] cluster</name>
        <dbReference type="ChEBI" id="CHEBI:49883"/>
    </ligand>
</feature>
<dbReference type="Pfam" id="PF21445">
    <property type="entry name" value="ADDB_N"/>
    <property type="match status" value="1"/>
</dbReference>
<dbReference type="InterPro" id="IPR027417">
    <property type="entry name" value="P-loop_NTPase"/>
</dbReference>
<comment type="caution">
    <text evidence="17">The sequence shown here is derived from an EMBL/GenBank/DDBJ whole genome shotgun (WGS) entry which is preliminary data.</text>
</comment>
<accession>A0A0B3VXM0</accession>
<dbReference type="OrthoDB" id="9758506at2"/>
<evidence type="ECO:0000256" key="7">
    <source>
        <dbReference type="ARBA" id="ARBA00022806"/>
    </source>
</evidence>
<evidence type="ECO:0000313" key="17">
    <source>
        <dbReference type="EMBL" id="KHS57553.1"/>
    </source>
</evidence>
<comment type="cofactor">
    <cofactor evidence="14">
        <name>[4Fe-4S] cluster</name>
        <dbReference type="ChEBI" id="CHEBI:49883"/>
    </cofactor>
    <text evidence="14">Binds 1 [4Fe-4S] cluster.</text>
</comment>
<dbReference type="HAMAP" id="MF_01452">
    <property type="entry name" value="AddB_type1"/>
    <property type="match status" value="1"/>
</dbReference>
<comment type="miscellaneous">
    <text evidence="14">Despite having conserved helicase domains, this subunit does not have helicase activity.</text>
</comment>
<reference evidence="17 18" key="1">
    <citation type="submission" date="2014-12" db="EMBL/GenBank/DDBJ databases">
        <title>Draft genome sequence of Terrisporobacter sp. 08-306576, isolated from the blood culture of a bacteremia patient.</title>
        <authorList>
            <person name="Lund L.C."/>
            <person name="Sydenham T.V."/>
            <person name="Hogh S.V."/>
            <person name="Skov M.N."/>
            <person name="Kemp M."/>
            <person name="Justesen U.S."/>
        </authorList>
    </citation>
    <scope>NUCLEOTIDE SEQUENCE [LARGE SCALE GENOMIC DNA]</scope>
    <source>
        <strain evidence="17 18">08-306576</strain>
    </source>
</reference>
<keyword evidence="9 14" id="KW-0067">ATP-binding</keyword>
<dbReference type="GO" id="GO:0000724">
    <property type="term" value="P:double-strand break repair via homologous recombination"/>
    <property type="evidence" value="ECO:0007669"/>
    <property type="project" value="UniProtKB-UniRule"/>
</dbReference>
<organism evidence="17 18">
    <name type="scientific">Terrisporobacter othiniensis</name>
    <dbReference type="NCBI Taxonomy" id="1577792"/>
    <lineage>
        <taxon>Bacteria</taxon>
        <taxon>Bacillati</taxon>
        <taxon>Bacillota</taxon>
        <taxon>Clostridia</taxon>
        <taxon>Peptostreptococcales</taxon>
        <taxon>Peptostreptococcaceae</taxon>
        <taxon>Terrisporobacter</taxon>
    </lineage>
</organism>
<dbReference type="GO" id="GO:0046872">
    <property type="term" value="F:metal ion binding"/>
    <property type="evidence" value="ECO:0007669"/>
    <property type="project" value="UniProtKB-KW"/>
</dbReference>
<evidence type="ECO:0000256" key="2">
    <source>
        <dbReference type="ARBA" id="ARBA00022722"/>
    </source>
</evidence>
<feature type="binding site" evidence="14">
    <location>
        <position position="790"/>
    </location>
    <ligand>
        <name>[4Fe-4S] cluster</name>
        <dbReference type="ChEBI" id="CHEBI:49883"/>
    </ligand>
</feature>
<sequence length="1153" mass="134086">MGLRFVLGKGGIGKTTFMLNEIKQRVQDNETSPVILLVPEQYSFEMEKNMSKLFQGEEKDKYLRSRVLSFKTMSSIVFSKVGGLTDININSSGKAMIIYKSIDKISSELKVYGRSSTQSGFVGSITDMISELKQYNVSPDMLENIAGEMENETLRYKLMDIAKIYGEFEKNLHENYVDSQDLLTSLGEKLQICDYFKDSYIYIDEFTGFTPNQYGIIKELLKQAKEVYVSLTIDSLTQFTYSKNDAFSRTKYTYEKLYKMASEEGVKIHTNINLNAENVKRFKGNEELQHLEAFYHAYPYRKYEKETKYIKIKEFNNLYDEVEQVAKDIVHLVREKKVRYKDITVATRDLNRYDFLVRSIFKEYEIPNFIDSKREAKSNPIIVLILSALEMRNRRYSYETMFRYLKSGLIGVSDEDISLMENYVLQNGITGKKWFEEKWEYKVNQNYLAEESEFDLEQKERINETKNQILEPIIKLQNKLDKKSKTVREICTYVYEFLLDINMEETLENLINNFTQKGDLEIANEYSQVWQIVVDILDQMVELMGDEKISLDKFMKVISLGFDEYELGLVPPSMDQVLVSSIDRMKNSNTKHLYLIGTTDGIFPLISKESGLLSDKDRDSLGEKGIEVDIDSKTKTYEEQFLVYKSLTYTSENLTISYPISDHEGKTLRPSIIVSRLKKIFPNINIKSYVLKDLDNSSESALDNITVKAPTFNELINAIKEFEIRGDINEVYLDLYRYFLGDEEYKNKLEKVVSGLSYTNQVEKVEREKIKQLYENKNLSISKLERYAQCPFSYFIQYGLKAQERKEYSFTAPDLGSFIHNILDIFSKSLNKDKLNWHEIDEDYIRSRVSIIVDEMVSKIPGFILNSSERYKYLAYRLKKMLVSAISIISMQIKQGNFEPVDYEVSFRKNGKYPPIKIVLNDGEEVTLVGQIDRIDELEKDDNKYIRIIDYKSGDKSINLTEVYYGLQLQLLVYLDAIIDSDRYKKTNLKPAAILYNRIDNPIVRSNEDQKDSVINEEILKKLRMNGLVLKDVDIIGEMDMSLKEGERKTSLIIPANFDKNGNIGRYTKGVTESEFDTLREYVKYEVKELCERMVGGDISIIPCKNKNGTSCDFCTYSSICQFDTSIKGNIYTILNDKSDEEVIKLMEKEVKK</sequence>
<evidence type="ECO:0000256" key="11">
    <source>
        <dbReference type="ARBA" id="ARBA00023014"/>
    </source>
</evidence>
<keyword evidence="7 14" id="KW-0347">Helicase</keyword>
<feature type="binding site" evidence="14">
    <location>
        <position position="1121"/>
    </location>
    <ligand>
        <name>[4Fe-4S] cluster</name>
        <dbReference type="ChEBI" id="CHEBI:49883"/>
    </ligand>
</feature>
<dbReference type="GO" id="GO:0051539">
    <property type="term" value="F:4 iron, 4 sulfur cluster binding"/>
    <property type="evidence" value="ECO:0007669"/>
    <property type="project" value="UniProtKB-KW"/>
</dbReference>
<dbReference type="PANTHER" id="PTHR30591">
    <property type="entry name" value="RECBCD ENZYME SUBUNIT RECC"/>
    <property type="match status" value="1"/>
</dbReference>
<dbReference type="EC" id="3.1.-.-" evidence="14"/>
<dbReference type="GO" id="GO:0005524">
    <property type="term" value="F:ATP binding"/>
    <property type="evidence" value="ECO:0007669"/>
    <property type="project" value="UniProtKB-UniRule"/>
</dbReference>
<dbReference type="Proteomes" id="UP000031189">
    <property type="component" value="Unassembled WGS sequence"/>
</dbReference>
<comment type="similarity">
    <text evidence="14">Belongs to the helicase family. AddB/RexB type 1 subfamily.</text>
</comment>
<feature type="domain" description="ATP-dependent helicase/deoxyribonuclease subunit B N-terminal" evidence="16">
    <location>
        <begin position="5"/>
        <end position="292"/>
    </location>
</feature>
<keyword evidence="13 14" id="KW-0234">DNA repair</keyword>
<dbReference type="GO" id="GO:0004386">
    <property type="term" value="F:helicase activity"/>
    <property type="evidence" value="ECO:0007669"/>
    <property type="project" value="UniProtKB-KW"/>
</dbReference>
<gene>
    <name evidence="14" type="primary">addB</name>
    <name evidence="17" type="ORF">QX51_07720</name>
</gene>
<dbReference type="InterPro" id="IPR038726">
    <property type="entry name" value="PDDEXK_AddAB-type"/>
</dbReference>
<evidence type="ECO:0000256" key="14">
    <source>
        <dbReference type="HAMAP-Rule" id="MF_01452"/>
    </source>
</evidence>
<evidence type="ECO:0000256" key="4">
    <source>
        <dbReference type="ARBA" id="ARBA00022741"/>
    </source>
</evidence>
<evidence type="ECO:0000256" key="5">
    <source>
        <dbReference type="ARBA" id="ARBA00022763"/>
    </source>
</evidence>
<protein>
    <recommendedName>
        <fullName evidence="14">ATP-dependent helicase/deoxyribonuclease subunit B</fullName>
        <ecNumber evidence="14">3.1.-.-</ecNumber>
    </recommendedName>
    <alternativeName>
        <fullName evidence="14">ATP-dependent helicase/nuclease subunit AddB</fullName>
    </alternativeName>
</protein>
<dbReference type="RefSeq" id="WP_039679332.1">
    <property type="nucleotide sequence ID" value="NZ_JAWGXO010000013.1"/>
</dbReference>
<keyword evidence="1 14" id="KW-0004">4Fe-4S</keyword>
<feature type="binding site" evidence="14">
    <location>
        <position position="1112"/>
    </location>
    <ligand>
        <name>[4Fe-4S] cluster</name>
        <dbReference type="ChEBI" id="CHEBI:49883"/>
    </ligand>
</feature>
<dbReference type="GO" id="GO:0003690">
    <property type="term" value="F:double-stranded DNA binding"/>
    <property type="evidence" value="ECO:0007669"/>
    <property type="project" value="UniProtKB-UniRule"/>
</dbReference>
<evidence type="ECO:0000259" key="15">
    <source>
        <dbReference type="Pfam" id="PF12705"/>
    </source>
</evidence>
<keyword evidence="4 14" id="KW-0547">Nucleotide-binding</keyword>
<dbReference type="InterPro" id="IPR014140">
    <property type="entry name" value="DNA_helicase_suAddB"/>
</dbReference>
<keyword evidence="2 14" id="KW-0540">Nuclease</keyword>
<keyword evidence="8 14" id="KW-0269">Exonuclease</keyword>
<evidence type="ECO:0000256" key="12">
    <source>
        <dbReference type="ARBA" id="ARBA00023125"/>
    </source>
</evidence>
<comment type="subunit">
    <text evidence="14">Heterodimer of AddA and AddB.</text>
</comment>
<evidence type="ECO:0000256" key="3">
    <source>
        <dbReference type="ARBA" id="ARBA00022723"/>
    </source>
</evidence>
<keyword evidence="5 14" id="KW-0227">DNA damage</keyword>
<dbReference type="NCBIfam" id="TIGR02773">
    <property type="entry name" value="addB_Gpos"/>
    <property type="match status" value="1"/>
</dbReference>
<keyword evidence="11 14" id="KW-0411">Iron-sulfur</keyword>
<dbReference type="AlphaFoldDB" id="A0A0B3VXM0"/>
<dbReference type="GO" id="GO:0008409">
    <property type="term" value="F:5'-3' exonuclease activity"/>
    <property type="evidence" value="ECO:0007669"/>
    <property type="project" value="UniProtKB-UniRule"/>
</dbReference>
<evidence type="ECO:0000256" key="9">
    <source>
        <dbReference type="ARBA" id="ARBA00022840"/>
    </source>
</evidence>
<keyword evidence="18" id="KW-1185">Reference proteome</keyword>
<dbReference type="STRING" id="1577792.QX51_07720"/>
<proteinExistence type="inferred from homology"/>
<dbReference type="PANTHER" id="PTHR30591:SF1">
    <property type="entry name" value="RECBCD ENZYME SUBUNIT RECC"/>
    <property type="match status" value="1"/>
</dbReference>
<keyword evidence="12 14" id="KW-0238">DNA-binding</keyword>
<dbReference type="InterPro" id="IPR049035">
    <property type="entry name" value="ADDB_N"/>
</dbReference>
<comment type="function">
    <text evidence="14">The heterodimer acts as both an ATP-dependent DNA helicase and an ATP-dependent, dual-direction single-stranded exonuclease. Recognizes the chi site generating a DNA molecule suitable for the initiation of homologous recombination. The AddB subunit has 5' -&gt; 3' nuclease activity but not helicase activity.</text>
</comment>
<evidence type="ECO:0000259" key="16">
    <source>
        <dbReference type="Pfam" id="PF21445"/>
    </source>
</evidence>
<evidence type="ECO:0000313" key="18">
    <source>
        <dbReference type="Proteomes" id="UP000031189"/>
    </source>
</evidence>
<evidence type="ECO:0000256" key="8">
    <source>
        <dbReference type="ARBA" id="ARBA00022839"/>
    </source>
</evidence>
<name>A0A0B3VXM0_9FIRM</name>
<evidence type="ECO:0000256" key="13">
    <source>
        <dbReference type="ARBA" id="ARBA00023204"/>
    </source>
</evidence>
<evidence type="ECO:0000256" key="6">
    <source>
        <dbReference type="ARBA" id="ARBA00022801"/>
    </source>
</evidence>
<keyword evidence="6 14" id="KW-0378">Hydrolase</keyword>
<dbReference type="EMBL" id="JWHR01000070">
    <property type="protein sequence ID" value="KHS57553.1"/>
    <property type="molecule type" value="Genomic_DNA"/>
</dbReference>
<comment type="cofactor">
    <cofactor evidence="14">
        <name>Mg(2+)</name>
        <dbReference type="ChEBI" id="CHEBI:18420"/>
    </cofactor>
</comment>